<dbReference type="Gene3D" id="3.40.50.300">
    <property type="entry name" value="P-loop containing nucleotide triphosphate hydrolases"/>
    <property type="match status" value="1"/>
</dbReference>
<gene>
    <name evidence="6" type="ORF">HKBW3S09_01988</name>
</gene>
<feature type="non-terminal residue" evidence="6">
    <location>
        <position position="64"/>
    </location>
</feature>
<dbReference type="InterPro" id="IPR000212">
    <property type="entry name" value="DNA_helicase_UvrD/REP"/>
</dbReference>
<sequence length="64" mass="7151">MDSYLDTQKSVIISSPAGSGKTEKLARRYISLLLDGAEIEKILCITFTEKAAAEMKERIFNILE</sequence>
<keyword evidence="2" id="KW-0378">Hydrolase</keyword>
<dbReference type="InterPro" id="IPR014016">
    <property type="entry name" value="UvrD-like_ATP-bd"/>
</dbReference>
<comment type="caution">
    <text evidence="6">The sequence shown here is derived from an EMBL/GenBank/DDBJ whole genome shotgun (WGS) entry which is preliminary data.</text>
</comment>
<feature type="domain" description="UvrD-like helicase ATP-binding" evidence="5">
    <location>
        <begin position="7"/>
        <end position="63"/>
    </location>
</feature>
<dbReference type="AlphaFoldDB" id="A0A6V8NZ56"/>
<dbReference type="EMBL" id="BLRW01000629">
    <property type="protein sequence ID" value="GFP24521.1"/>
    <property type="molecule type" value="Genomic_DNA"/>
</dbReference>
<evidence type="ECO:0000256" key="2">
    <source>
        <dbReference type="ARBA" id="ARBA00022801"/>
    </source>
</evidence>
<dbReference type="GO" id="GO:0016787">
    <property type="term" value="F:hydrolase activity"/>
    <property type="evidence" value="ECO:0007669"/>
    <property type="project" value="UniProtKB-KW"/>
</dbReference>
<proteinExistence type="predicted"/>
<evidence type="ECO:0000259" key="5">
    <source>
        <dbReference type="Pfam" id="PF00580"/>
    </source>
</evidence>
<accession>A0A6V8NZ56</accession>
<evidence type="ECO:0000313" key="7">
    <source>
        <dbReference type="Proteomes" id="UP000585609"/>
    </source>
</evidence>
<dbReference type="GO" id="GO:0003677">
    <property type="term" value="F:DNA binding"/>
    <property type="evidence" value="ECO:0007669"/>
    <property type="project" value="InterPro"/>
</dbReference>
<dbReference type="GO" id="GO:0043138">
    <property type="term" value="F:3'-5' DNA helicase activity"/>
    <property type="evidence" value="ECO:0007669"/>
    <property type="project" value="TreeGrafter"/>
</dbReference>
<keyword evidence="3 6" id="KW-0347">Helicase</keyword>
<protein>
    <submittedName>
        <fullName evidence="6">ATP-dependent helicase/nuclease subunit A</fullName>
    </submittedName>
</protein>
<organism evidence="6 7">
    <name type="scientific">Candidatus Hakubella thermalkaliphila</name>
    <dbReference type="NCBI Taxonomy" id="2754717"/>
    <lineage>
        <taxon>Bacteria</taxon>
        <taxon>Bacillati</taxon>
        <taxon>Actinomycetota</taxon>
        <taxon>Actinomycetota incertae sedis</taxon>
        <taxon>Candidatus Hakubellales</taxon>
        <taxon>Candidatus Hakubellaceae</taxon>
        <taxon>Candidatus Hakubella</taxon>
    </lineage>
</organism>
<dbReference type="PANTHER" id="PTHR11070:SF2">
    <property type="entry name" value="ATP-DEPENDENT DNA HELICASE SRS2"/>
    <property type="match status" value="1"/>
</dbReference>
<dbReference type="PANTHER" id="PTHR11070">
    <property type="entry name" value="UVRD / RECB / PCRA DNA HELICASE FAMILY MEMBER"/>
    <property type="match status" value="1"/>
</dbReference>
<dbReference type="GO" id="GO:0005829">
    <property type="term" value="C:cytosol"/>
    <property type="evidence" value="ECO:0007669"/>
    <property type="project" value="TreeGrafter"/>
</dbReference>
<dbReference type="GO" id="GO:0005524">
    <property type="term" value="F:ATP binding"/>
    <property type="evidence" value="ECO:0007669"/>
    <property type="project" value="UniProtKB-KW"/>
</dbReference>
<keyword evidence="4" id="KW-0067">ATP-binding</keyword>
<keyword evidence="1" id="KW-0547">Nucleotide-binding</keyword>
<dbReference type="Proteomes" id="UP000585609">
    <property type="component" value="Unassembled WGS sequence"/>
</dbReference>
<evidence type="ECO:0000256" key="4">
    <source>
        <dbReference type="ARBA" id="ARBA00022840"/>
    </source>
</evidence>
<evidence type="ECO:0000313" key="6">
    <source>
        <dbReference type="EMBL" id="GFP24521.1"/>
    </source>
</evidence>
<reference evidence="6 7" key="1">
    <citation type="journal article" date="2020" name="Front. Microbiol.">
        <title>Single-cell genomics of novel Actinobacteria with the Wood-Ljungdahl pathway discovered in a serpentinizing system.</title>
        <authorList>
            <person name="Merino N."/>
            <person name="Kawai M."/>
            <person name="Boyd E.S."/>
            <person name="Colman D.R."/>
            <person name="McGlynn S.E."/>
            <person name="Nealson K.H."/>
            <person name="Kurokawa K."/>
            <person name="Hongoh Y."/>
        </authorList>
    </citation>
    <scope>NUCLEOTIDE SEQUENCE [LARGE SCALE GENOMIC DNA]</scope>
    <source>
        <strain evidence="6 7">S09_30</strain>
    </source>
</reference>
<dbReference type="SUPFAM" id="SSF52540">
    <property type="entry name" value="P-loop containing nucleoside triphosphate hydrolases"/>
    <property type="match status" value="1"/>
</dbReference>
<dbReference type="InterPro" id="IPR027417">
    <property type="entry name" value="P-loop_NTPase"/>
</dbReference>
<evidence type="ECO:0000256" key="3">
    <source>
        <dbReference type="ARBA" id="ARBA00022806"/>
    </source>
</evidence>
<name>A0A6V8NZ56_9ACTN</name>
<dbReference type="GO" id="GO:0000725">
    <property type="term" value="P:recombinational repair"/>
    <property type="evidence" value="ECO:0007669"/>
    <property type="project" value="TreeGrafter"/>
</dbReference>
<dbReference type="Pfam" id="PF00580">
    <property type="entry name" value="UvrD-helicase"/>
    <property type="match status" value="1"/>
</dbReference>
<evidence type="ECO:0000256" key="1">
    <source>
        <dbReference type="ARBA" id="ARBA00022741"/>
    </source>
</evidence>